<sequence>SNGVTDSLHTPRSLNEKEQKELVELVDVKLGQEYELVVTTYAGKIIIILVA</sequence>
<feature type="domain" description="GH3 middle" evidence="1">
    <location>
        <begin position="16"/>
        <end position="43"/>
    </location>
</feature>
<evidence type="ECO:0000313" key="3">
    <source>
        <dbReference type="Proteomes" id="UP000265520"/>
    </source>
</evidence>
<reference evidence="2 3" key="1">
    <citation type="journal article" date="2018" name="Front. Plant Sci.">
        <title>Red Clover (Trifolium pratense) and Zigzag Clover (T. medium) - A Picture of Genomic Similarities and Differences.</title>
        <authorList>
            <person name="Dluhosova J."/>
            <person name="Istvanek J."/>
            <person name="Nedelnik J."/>
            <person name="Repkova J."/>
        </authorList>
    </citation>
    <scope>NUCLEOTIDE SEQUENCE [LARGE SCALE GENOMIC DNA]</scope>
    <source>
        <strain evidence="3">cv. 10/8</strain>
        <tissue evidence="2">Leaf</tissue>
    </source>
</reference>
<evidence type="ECO:0000313" key="2">
    <source>
        <dbReference type="EMBL" id="MCI38842.1"/>
    </source>
</evidence>
<organism evidence="2 3">
    <name type="scientific">Trifolium medium</name>
    <dbReference type="NCBI Taxonomy" id="97028"/>
    <lineage>
        <taxon>Eukaryota</taxon>
        <taxon>Viridiplantae</taxon>
        <taxon>Streptophyta</taxon>
        <taxon>Embryophyta</taxon>
        <taxon>Tracheophyta</taxon>
        <taxon>Spermatophyta</taxon>
        <taxon>Magnoliopsida</taxon>
        <taxon>eudicotyledons</taxon>
        <taxon>Gunneridae</taxon>
        <taxon>Pentapetalae</taxon>
        <taxon>rosids</taxon>
        <taxon>fabids</taxon>
        <taxon>Fabales</taxon>
        <taxon>Fabaceae</taxon>
        <taxon>Papilionoideae</taxon>
        <taxon>50 kb inversion clade</taxon>
        <taxon>NPAAA clade</taxon>
        <taxon>Hologalegina</taxon>
        <taxon>IRL clade</taxon>
        <taxon>Trifolieae</taxon>
        <taxon>Trifolium</taxon>
    </lineage>
</organism>
<dbReference type="AlphaFoldDB" id="A0A392RRL2"/>
<dbReference type="Pfam" id="PF23571">
    <property type="entry name" value="GH3_M"/>
    <property type="match status" value="1"/>
</dbReference>
<dbReference type="Proteomes" id="UP000265520">
    <property type="component" value="Unassembled WGS sequence"/>
</dbReference>
<dbReference type="InterPro" id="IPR055377">
    <property type="entry name" value="GH3_M"/>
</dbReference>
<evidence type="ECO:0000259" key="1">
    <source>
        <dbReference type="Pfam" id="PF23571"/>
    </source>
</evidence>
<name>A0A392RRL2_9FABA</name>
<feature type="non-terminal residue" evidence="2">
    <location>
        <position position="1"/>
    </location>
</feature>
<proteinExistence type="predicted"/>
<keyword evidence="3" id="KW-1185">Reference proteome</keyword>
<accession>A0A392RRL2</accession>
<dbReference type="EMBL" id="LXQA010260626">
    <property type="protein sequence ID" value="MCI38842.1"/>
    <property type="molecule type" value="Genomic_DNA"/>
</dbReference>
<protein>
    <submittedName>
        <fullName evidence="2">Indole-3-acetic acid-amido synthetase GH3.6-like</fullName>
    </submittedName>
</protein>
<comment type="caution">
    <text evidence="2">The sequence shown here is derived from an EMBL/GenBank/DDBJ whole genome shotgun (WGS) entry which is preliminary data.</text>
</comment>